<dbReference type="InterPro" id="IPR010982">
    <property type="entry name" value="Lambda_DNA-bd_dom_sf"/>
</dbReference>
<accession>A0A369TBD4</accession>
<proteinExistence type="predicted"/>
<organism evidence="1 2">
    <name type="scientific">Ferruginivarius sediminum</name>
    <dbReference type="NCBI Taxonomy" id="2661937"/>
    <lineage>
        <taxon>Bacteria</taxon>
        <taxon>Pseudomonadati</taxon>
        <taxon>Pseudomonadota</taxon>
        <taxon>Alphaproteobacteria</taxon>
        <taxon>Rhodospirillales</taxon>
        <taxon>Rhodospirillaceae</taxon>
        <taxon>Ferruginivarius</taxon>
    </lineage>
</organism>
<evidence type="ECO:0000313" key="1">
    <source>
        <dbReference type="EMBL" id="RDD61695.1"/>
    </source>
</evidence>
<reference evidence="1 2" key="1">
    <citation type="submission" date="2018-07" db="EMBL/GenBank/DDBJ databases">
        <title>Venubactetium sediminum gen. nov., sp. nov., isolated from a marine solar saltern.</title>
        <authorList>
            <person name="Wang S."/>
        </authorList>
    </citation>
    <scope>NUCLEOTIDE SEQUENCE [LARGE SCALE GENOMIC DNA]</scope>
    <source>
        <strain evidence="1 2">WD2A32</strain>
    </source>
</reference>
<dbReference type="CDD" id="cd00093">
    <property type="entry name" value="HTH_XRE"/>
    <property type="match status" value="1"/>
</dbReference>
<dbReference type="Proteomes" id="UP000253941">
    <property type="component" value="Unassembled WGS sequence"/>
</dbReference>
<dbReference type="GO" id="GO:0003677">
    <property type="term" value="F:DNA binding"/>
    <property type="evidence" value="ECO:0007669"/>
    <property type="project" value="InterPro"/>
</dbReference>
<sequence length="74" mass="8227">MPISPAQCRAARGMLDWSRDELANRAHVGRRTVVDFEREARQCQYSTLLAIRTAFEAAGLAFTDDGGVKPRGMM</sequence>
<dbReference type="EMBL" id="QPMH01000010">
    <property type="protein sequence ID" value="RDD61695.1"/>
    <property type="molecule type" value="Genomic_DNA"/>
</dbReference>
<keyword evidence="2" id="KW-1185">Reference proteome</keyword>
<dbReference type="AlphaFoldDB" id="A0A369TBD4"/>
<dbReference type="InterPro" id="IPR001387">
    <property type="entry name" value="Cro/C1-type_HTH"/>
</dbReference>
<name>A0A369TBD4_9PROT</name>
<dbReference type="Gene3D" id="1.10.260.40">
    <property type="entry name" value="lambda repressor-like DNA-binding domains"/>
    <property type="match status" value="1"/>
</dbReference>
<protein>
    <submittedName>
        <fullName evidence="1">XRE family transcriptional regulator</fullName>
    </submittedName>
</protein>
<evidence type="ECO:0000313" key="2">
    <source>
        <dbReference type="Proteomes" id="UP000253941"/>
    </source>
</evidence>
<dbReference type="SUPFAM" id="SSF47413">
    <property type="entry name" value="lambda repressor-like DNA-binding domains"/>
    <property type="match status" value="1"/>
</dbReference>
<gene>
    <name evidence="1" type="ORF">DRB17_11675</name>
</gene>
<comment type="caution">
    <text evidence="1">The sequence shown here is derived from an EMBL/GenBank/DDBJ whole genome shotgun (WGS) entry which is preliminary data.</text>
</comment>